<feature type="region of interest" description="Disordered" evidence="1">
    <location>
        <begin position="94"/>
        <end position="128"/>
    </location>
</feature>
<evidence type="ECO:0000313" key="4">
    <source>
        <dbReference type="Proteomes" id="UP000315700"/>
    </source>
</evidence>
<gene>
    <name evidence="3" type="ORF">Pan44_02100</name>
</gene>
<evidence type="ECO:0000256" key="1">
    <source>
        <dbReference type="SAM" id="MobiDB-lite"/>
    </source>
</evidence>
<name>A0A517S7T1_9PLAN</name>
<dbReference type="InParanoid" id="A0A517S7T1"/>
<keyword evidence="4" id="KW-1185">Reference proteome</keyword>
<dbReference type="OrthoDB" id="269673at2"/>
<dbReference type="AlphaFoldDB" id="A0A517S7T1"/>
<evidence type="ECO:0000256" key="2">
    <source>
        <dbReference type="SAM" id="Phobius"/>
    </source>
</evidence>
<keyword evidence="2" id="KW-0472">Membrane</keyword>
<dbReference type="Proteomes" id="UP000315700">
    <property type="component" value="Chromosome"/>
</dbReference>
<reference evidence="3 4" key="1">
    <citation type="submission" date="2019-02" db="EMBL/GenBank/DDBJ databases">
        <title>Deep-cultivation of Planctomycetes and their phenomic and genomic characterization uncovers novel biology.</title>
        <authorList>
            <person name="Wiegand S."/>
            <person name="Jogler M."/>
            <person name="Boedeker C."/>
            <person name="Pinto D."/>
            <person name="Vollmers J."/>
            <person name="Rivas-Marin E."/>
            <person name="Kohn T."/>
            <person name="Peeters S.H."/>
            <person name="Heuer A."/>
            <person name="Rast P."/>
            <person name="Oberbeckmann S."/>
            <person name="Bunk B."/>
            <person name="Jeske O."/>
            <person name="Meyerdierks A."/>
            <person name="Storesund J.E."/>
            <person name="Kallscheuer N."/>
            <person name="Luecker S."/>
            <person name="Lage O.M."/>
            <person name="Pohl T."/>
            <person name="Merkel B.J."/>
            <person name="Hornburger P."/>
            <person name="Mueller R.-W."/>
            <person name="Bruemmer F."/>
            <person name="Labrenz M."/>
            <person name="Spormann A.M."/>
            <person name="Op den Camp H."/>
            <person name="Overmann J."/>
            <person name="Amann R."/>
            <person name="Jetten M.S.M."/>
            <person name="Mascher T."/>
            <person name="Medema M.H."/>
            <person name="Devos D.P."/>
            <person name="Kaster A.-K."/>
            <person name="Ovreas L."/>
            <person name="Rohde M."/>
            <person name="Galperin M.Y."/>
            <person name="Jogler C."/>
        </authorList>
    </citation>
    <scope>NUCLEOTIDE SEQUENCE [LARGE SCALE GENOMIC DNA]</scope>
    <source>
        <strain evidence="3 4">Pan44</strain>
    </source>
</reference>
<keyword evidence="2" id="KW-1133">Transmembrane helix</keyword>
<evidence type="ECO:0000313" key="3">
    <source>
        <dbReference type="EMBL" id="QDT52201.1"/>
    </source>
</evidence>
<sequence length="346" mass="37230">MAISFSCECGQEFKVNDSHAGKRIKCQGCGSAVKIPSLPVKAKKSTGDSGGVAVGKVAKKSKRAEDEEEDPLVHRTSDYDSAFEFDIAKVPMGKLIEDDDPDSPKAKKKKKTDGAKGDKPKKKKKDDEESANPVLVGVFLLLGLCSLSALGYFGFQKFGGAVDTTPVEKKFVTFKHETAGWSVEHPDDWPAKGQGGSGGAPPLLLMEGDGAVFRIKGSMGGSAVGSIAQSGGAGGIAIPGAGGDDAAPVGEDLSPETAVHEFQKTFFEADFSEYEEEPMQKIKTPFGEGRLSVYTGKEGLLSGKVKGYRATFMDNNWQYNIRAYVPENQWEKFEPMFKRMIMSFAR</sequence>
<feature type="region of interest" description="Disordered" evidence="1">
    <location>
        <begin position="41"/>
        <end position="77"/>
    </location>
</feature>
<dbReference type="KEGG" id="ccos:Pan44_02100"/>
<dbReference type="RefSeq" id="WP_145026415.1">
    <property type="nucleotide sequence ID" value="NZ_CP036271.1"/>
</dbReference>
<proteinExistence type="predicted"/>
<accession>A0A517S7T1</accession>
<protein>
    <submittedName>
        <fullName evidence="3">Uncharacterized protein</fullName>
    </submittedName>
</protein>
<organism evidence="3 4">
    <name type="scientific">Caulifigura coniformis</name>
    <dbReference type="NCBI Taxonomy" id="2527983"/>
    <lineage>
        <taxon>Bacteria</taxon>
        <taxon>Pseudomonadati</taxon>
        <taxon>Planctomycetota</taxon>
        <taxon>Planctomycetia</taxon>
        <taxon>Planctomycetales</taxon>
        <taxon>Planctomycetaceae</taxon>
        <taxon>Caulifigura</taxon>
    </lineage>
</organism>
<feature type="transmembrane region" description="Helical" evidence="2">
    <location>
        <begin position="131"/>
        <end position="155"/>
    </location>
</feature>
<dbReference type="EMBL" id="CP036271">
    <property type="protein sequence ID" value="QDT52201.1"/>
    <property type="molecule type" value="Genomic_DNA"/>
</dbReference>
<keyword evidence="2" id="KW-0812">Transmembrane</keyword>